<protein>
    <recommendedName>
        <fullName evidence="2">GTPase</fullName>
    </recommendedName>
</protein>
<evidence type="ECO:0000313" key="1">
    <source>
        <dbReference type="EMBL" id="VAW72790.1"/>
    </source>
</evidence>
<dbReference type="EMBL" id="UOFK01000022">
    <property type="protein sequence ID" value="VAW72790.1"/>
    <property type="molecule type" value="Genomic_DNA"/>
</dbReference>
<reference evidence="1" key="1">
    <citation type="submission" date="2018-06" db="EMBL/GenBank/DDBJ databases">
        <authorList>
            <person name="Zhirakovskaya E."/>
        </authorList>
    </citation>
    <scope>NUCLEOTIDE SEQUENCE</scope>
</reference>
<sequence>MSDLALQFIYNAHSGKVNALFDIAHKLISPGTYSCDLCQITHETFSENAEFSALKAQHPIELFHIDEYEAHYPAEEHYPVIIVRKHGDIIQRIDRQRIGQLRSVGDLKSLLADIEAAQA</sequence>
<dbReference type="AlphaFoldDB" id="A0A3B0Y7H8"/>
<accession>A0A3B0Y7H8</accession>
<name>A0A3B0Y7H8_9ZZZZ</name>
<gene>
    <name evidence="1" type="ORF">MNBD_GAMMA13-719</name>
</gene>
<evidence type="ECO:0008006" key="2">
    <source>
        <dbReference type="Google" id="ProtNLM"/>
    </source>
</evidence>
<organism evidence="1">
    <name type="scientific">hydrothermal vent metagenome</name>
    <dbReference type="NCBI Taxonomy" id="652676"/>
    <lineage>
        <taxon>unclassified sequences</taxon>
        <taxon>metagenomes</taxon>
        <taxon>ecological metagenomes</taxon>
    </lineage>
</organism>
<proteinExistence type="predicted"/>